<evidence type="ECO:0000256" key="4">
    <source>
        <dbReference type="ARBA" id="ARBA00022989"/>
    </source>
</evidence>
<evidence type="ECO:0000313" key="8">
    <source>
        <dbReference type="Proteomes" id="UP001164746"/>
    </source>
</evidence>
<proteinExistence type="predicted"/>
<reference evidence="7" key="1">
    <citation type="submission" date="2022-11" db="EMBL/GenBank/DDBJ databases">
        <title>Centuries of genome instability and evolution in soft-shell clam transmissible cancer (bioRxiv).</title>
        <authorList>
            <person name="Hart S.F.M."/>
            <person name="Yonemitsu M.A."/>
            <person name="Giersch R.M."/>
            <person name="Beal B.F."/>
            <person name="Arriagada G."/>
            <person name="Davis B.W."/>
            <person name="Ostrander E.A."/>
            <person name="Goff S.P."/>
            <person name="Metzger M.J."/>
        </authorList>
    </citation>
    <scope>NUCLEOTIDE SEQUENCE</scope>
    <source>
        <strain evidence="7">MELC-2E11</strain>
        <tissue evidence="7">Siphon/mantle</tissue>
    </source>
</reference>
<organism evidence="7 8">
    <name type="scientific">Mya arenaria</name>
    <name type="common">Soft-shell clam</name>
    <dbReference type="NCBI Taxonomy" id="6604"/>
    <lineage>
        <taxon>Eukaryota</taxon>
        <taxon>Metazoa</taxon>
        <taxon>Spiralia</taxon>
        <taxon>Lophotrochozoa</taxon>
        <taxon>Mollusca</taxon>
        <taxon>Bivalvia</taxon>
        <taxon>Autobranchia</taxon>
        <taxon>Heteroconchia</taxon>
        <taxon>Euheterodonta</taxon>
        <taxon>Imparidentia</taxon>
        <taxon>Neoheterodontei</taxon>
        <taxon>Myida</taxon>
        <taxon>Myoidea</taxon>
        <taxon>Myidae</taxon>
        <taxon>Mya</taxon>
    </lineage>
</organism>
<keyword evidence="3 6" id="KW-0812">Transmembrane</keyword>
<dbReference type="InterPro" id="IPR037272">
    <property type="entry name" value="SNS_sf"/>
</dbReference>
<dbReference type="InterPro" id="IPR000175">
    <property type="entry name" value="Na/ntran_symport"/>
</dbReference>
<dbReference type="PRINTS" id="PR00176">
    <property type="entry name" value="NANEUSMPORT"/>
</dbReference>
<protein>
    <submittedName>
        <fullName evidence="7">SC6A3-like protein</fullName>
    </submittedName>
</protein>
<feature type="transmembrane region" description="Helical" evidence="6">
    <location>
        <begin position="31"/>
        <end position="60"/>
    </location>
</feature>
<evidence type="ECO:0000256" key="2">
    <source>
        <dbReference type="ARBA" id="ARBA00022448"/>
    </source>
</evidence>
<keyword evidence="2" id="KW-0813">Transport</keyword>
<name>A0ABY7EGR9_MYAAR</name>
<evidence type="ECO:0000313" key="7">
    <source>
        <dbReference type="EMBL" id="WAR07996.1"/>
    </source>
</evidence>
<keyword evidence="5 6" id="KW-0472">Membrane</keyword>
<evidence type="ECO:0000256" key="6">
    <source>
        <dbReference type="SAM" id="Phobius"/>
    </source>
</evidence>
<feature type="transmembrane region" description="Helical" evidence="6">
    <location>
        <begin position="104"/>
        <end position="127"/>
    </location>
</feature>
<dbReference type="PANTHER" id="PTHR11616:SF241">
    <property type="entry name" value="SODIUM- AND CHLORIDE-DEPENDENT GLYCINE TRANSPORTER 2"/>
    <property type="match status" value="1"/>
</dbReference>
<gene>
    <name evidence="7" type="ORF">MAR_017954</name>
</gene>
<sequence>MENVLNWGVSGASLAFIAYPEALSRLPLPNLWAVLFFITLILVGVDSFFGTFEVVINAIVDYDFRRLHRYRIHITALLTVLNIAGSIPLCTSGGYYIFMLTDWYIANFSIVFVALLETIIISWIYGANRFSQDIEMMTGNRPPLLVRIVWSIIIPLFISTILITSAVNFGVPS</sequence>
<dbReference type="PROSITE" id="PS50267">
    <property type="entry name" value="NA_NEUROTRAN_SYMP_3"/>
    <property type="match status" value="1"/>
</dbReference>
<feature type="transmembrane region" description="Helical" evidence="6">
    <location>
        <begin position="72"/>
        <end position="98"/>
    </location>
</feature>
<dbReference type="PANTHER" id="PTHR11616">
    <property type="entry name" value="SODIUM/CHLORIDE DEPENDENT TRANSPORTER"/>
    <property type="match status" value="1"/>
</dbReference>
<dbReference type="Proteomes" id="UP001164746">
    <property type="component" value="Chromosome 6"/>
</dbReference>
<keyword evidence="8" id="KW-1185">Reference proteome</keyword>
<keyword evidence="4 6" id="KW-1133">Transmembrane helix</keyword>
<evidence type="ECO:0000256" key="1">
    <source>
        <dbReference type="ARBA" id="ARBA00004141"/>
    </source>
</evidence>
<evidence type="ECO:0000256" key="3">
    <source>
        <dbReference type="ARBA" id="ARBA00022692"/>
    </source>
</evidence>
<accession>A0ABY7EGR9</accession>
<dbReference type="SUPFAM" id="SSF161070">
    <property type="entry name" value="SNF-like"/>
    <property type="match status" value="1"/>
</dbReference>
<dbReference type="Pfam" id="PF00209">
    <property type="entry name" value="SNF"/>
    <property type="match status" value="1"/>
</dbReference>
<dbReference type="EMBL" id="CP111017">
    <property type="protein sequence ID" value="WAR07996.1"/>
    <property type="molecule type" value="Genomic_DNA"/>
</dbReference>
<feature type="non-terminal residue" evidence="7">
    <location>
        <position position="1"/>
    </location>
</feature>
<feature type="transmembrane region" description="Helical" evidence="6">
    <location>
        <begin position="148"/>
        <end position="171"/>
    </location>
</feature>
<comment type="subcellular location">
    <subcellularLocation>
        <location evidence="1">Membrane</location>
        <topology evidence="1">Multi-pass membrane protein</topology>
    </subcellularLocation>
</comment>
<evidence type="ECO:0000256" key="5">
    <source>
        <dbReference type="ARBA" id="ARBA00023136"/>
    </source>
</evidence>